<organism evidence="1 2">
    <name type="scientific">Potamilus streckersoni</name>
    <dbReference type="NCBI Taxonomy" id="2493646"/>
    <lineage>
        <taxon>Eukaryota</taxon>
        <taxon>Metazoa</taxon>
        <taxon>Spiralia</taxon>
        <taxon>Lophotrochozoa</taxon>
        <taxon>Mollusca</taxon>
        <taxon>Bivalvia</taxon>
        <taxon>Autobranchia</taxon>
        <taxon>Heteroconchia</taxon>
        <taxon>Palaeoheterodonta</taxon>
        <taxon>Unionida</taxon>
        <taxon>Unionoidea</taxon>
        <taxon>Unionidae</taxon>
        <taxon>Ambleminae</taxon>
        <taxon>Lampsilini</taxon>
        <taxon>Potamilus</taxon>
    </lineage>
</organism>
<dbReference type="Proteomes" id="UP001195483">
    <property type="component" value="Unassembled WGS sequence"/>
</dbReference>
<feature type="non-terminal residue" evidence="1">
    <location>
        <position position="71"/>
    </location>
</feature>
<comment type="caution">
    <text evidence="1">The sequence shown here is derived from an EMBL/GenBank/DDBJ whole genome shotgun (WGS) entry which is preliminary data.</text>
</comment>
<evidence type="ECO:0000313" key="2">
    <source>
        <dbReference type="Proteomes" id="UP001195483"/>
    </source>
</evidence>
<keyword evidence="2" id="KW-1185">Reference proteome</keyword>
<dbReference type="EMBL" id="JAEAOA010000377">
    <property type="protein sequence ID" value="KAK3607151.1"/>
    <property type="molecule type" value="Genomic_DNA"/>
</dbReference>
<reference evidence="1" key="1">
    <citation type="journal article" date="2021" name="Genome Biol. Evol.">
        <title>A High-Quality Reference Genome for a Parasitic Bivalve with Doubly Uniparental Inheritance (Bivalvia: Unionida).</title>
        <authorList>
            <person name="Smith C.H."/>
        </authorList>
    </citation>
    <scope>NUCLEOTIDE SEQUENCE</scope>
    <source>
        <strain evidence="1">CHS0354</strain>
    </source>
</reference>
<name>A0AAE0TBF5_9BIVA</name>
<accession>A0AAE0TBF5</accession>
<gene>
    <name evidence="1" type="ORF">CHS0354_005277</name>
</gene>
<protein>
    <submittedName>
        <fullName evidence="1">Uncharacterized protein</fullName>
    </submittedName>
</protein>
<proteinExistence type="predicted"/>
<sequence length="71" mass="8399">RRLLKQVAIHICVLGGSWEECLYPQPIPFYIGAYVSFHFKISFFCNNTTLLYLPMRHIRQPFRIVAQKLSQ</sequence>
<dbReference type="AlphaFoldDB" id="A0AAE0TBF5"/>
<reference evidence="1" key="3">
    <citation type="submission" date="2023-05" db="EMBL/GenBank/DDBJ databases">
        <authorList>
            <person name="Smith C.H."/>
        </authorList>
    </citation>
    <scope>NUCLEOTIDE SEQUENCE</scope>
    <source>
        <strain evidence="1">CHS0354</strain>
        <tissue evidence="1">Mantle</tissue>
    </source>
</reference>
<feature type="non-terminal residue" evidence="1">
    <location>
        <position position="1"/>
    </location>
</feature>
<evidence type="ECO:0000313" key="1">
    <source>
        <dbReference type="EMBL" id="KAK3607151.1"/>
    </source>
</evidence>
<reference evidence="1" key="2">
    <citation type="journal article" date="2021" name="Genome Biol. Evol.">
        <title>Developing a high-quality reference genome for a parasitic bivalve with doubly uniparental inheritance (Bivalvia: Unionida).</title>
        <authorList>
            <person name="Smith C.H."/>
        </authorList>
    </citation>
    <scope>NUCLEOTIDE SEQUENCE</scope>
    <source>
        <strain evidence="1">CHS0354</strain>
        <tissue evidence="1">Mantle</tissue>
    </source>
</reference>